<dbReference type="Pfam" id="PF23539">
    <property type="entry name" value="DUF7134"/>
    <property type="match status" value="1"/>
</dbReference>
<evidence type="ECO:0000259" key="12">
    <source>
        <dbReference type="Pfam" id="PF23539"/>
    </source>
</evidence>
<dbReference type="RefSeq" id="WP_377284989.1">
    <property type="nucleotide sequence ID" value="NZ_JBHSBM010000005.1"/>
</dbReference>
<dbReference type="Pfam" id="PF07730">
    <property type="entry name" value="HisKA_3"/>
    <property type="match status" value="1"/>
</dbReference>
<feature type="region of interest" description="Disordered" evidence="9">
    <location>
        <begin position="344"/>
        <end position="372"/>
    </location>
</feature>
<dbReference type="Proteomes" id="UP001595850">
    <property type="component" value="Unassembled WGS sequence"/>
</dbReference>
<dbReference type="EMBL" id="JBHSBM010000005">
    <property type="protein sequence ID" value="MFC4056907.1"/>
    <property type="molecule type" value="Genomic_DNA"/>
</dbReference>
<dbReference type="Gene3D" id="3.30.565.10">
    <property type="entry name" value="Histidine kinase-like ATPase, C-terminal domain"/>
    <property type="match status" value="1"/>
</dbReference>
<comment type="caution">
    <text evidence="13">The sequence shown here is derived from an EMBL/GenBank/DDBJ whole genome shotgun (WGS) entry which is preliminary data.</text>
</comment>
<dbReference type="Pfam" id="PF02518">
    <property type="entry name" value="HATPase_c"/>
    <property type="match status" value="1"/>
</dbReference>
<dbReference type="EC" id="2.7.13.3" evidence="2"/>
<dbReference type="GO" id="GO:0016301">
    <property type="term" value="F:kinase activity"/>
    <property type="evidence" value="ECO:0007669"/>
    <property type="project" value="UniProtKB-KW"/>
</dbReference>
<accession>A0ABV8I1G1</accession>
<reference evidence="14" key="1">
    <citation type="journal article" date="2019" name="Int. J. Syst. Evol. Microbiol.">
        <title>The Global Catalogue of Microorganisms (GCM) 10K type strain sequencing project: providing services to taxonomists for standard genome sequencing and annotation.</title>
        <authorList>
            <consortium name="The Broad Institute Genomics Platform"/>
            <consortium name="The Broad Institute Genome Sequencing Center for Infectious Disease"/>
            <person name="Wu L."/>
            <person name="Ma J."/>
        </authorList>
    </citation>
    <scope>NUCLEOTIDE SEQUENCE [LARGE SCALE GENOMIC DNA]</scope>
    <source>
        <strain evidence="14">TBRC 4489</strain>
    </source>
</reference>
<dbReference type="Gene3D" id="1.20.5.1930">
    <property type="match status" value="1"/>
</dbReference>
<keyword evidence="14" id="KW-1185">Reference proteome</keyword>
<evidence type="ECO:0000256" key="9">
    <source>
        <dbReference type="SAM" id="MobiDB-lite"/>
    </source>
</evidence>
<dbReference type="PANTHER" id="PTHR24421:SF10">
    <property type="entry name" value="NITRATE_NITRITE SENSOR PROTEIN NARQ"/>
    <property type="match status" value="1"/>
</dbReference>
<evidence type="ECO:0000256" key="4">
    <source>
        <dbReference type="ARBA" id="ARBA00022679"/>
    </source>
</evidence>
<keyword evidence="7" id="KW-0067">ATP-binding</keyword>
<dbReference type="SUPFAM" id="SSF55874">
    <property type="entry name" value="ATPase domain of HSP90 chaperone/DNA topoisomerase II/histidine kinase"/>
    <property type="match status" value="1"/>
</dbReference>
<dbReference type="InterPro" id="IPR050482">
    <property type="entry name" value="Sensor_HK_TwoCompSys"/>
</dbReference>
<keyword evidence="6 13" id="KW-0418">Kinase</keyword>
<evidence type="ECO:0000256" key="5">
    <source>
        <dbReference type="ARBA" id="ARBA00022741"/>
    </source>
</evidence>
<comment type="catalytic activity">
    <reaction evidence="1">
        <text>ATP + protein L-histidine = ADP + protein N-phospho-L-histidine.</text>
        <dbReference type="EC" id="2.7.13.3"/>
    </reaction>
</comment>
<dbReference type="InterPro" id="IPR011712">
    <property type="entry name" value="Sig_transdc_His_kin_sub3_dim/P"/>
</dbReference>
<feature type="compositionally biased region" description="Pro residues" evidence="9">
    <location>
        <begin position="350"/>
        <end position="362"/>
    </location>
</feature>
<feature type="domain" description="Signal transduction histidine kinase subgroup 3 dimerisation and phosphoacceptor" evidence="11">
    <location>
        <begin position="187"/>
        <end position="250"/>
    </location>
</feature>
<name>A0ABV8I1G1_9ACTN</name>
<gene>
    <name evidence="13" type="ORF">ACFOWE_01280</name>
</gene>
<evidence type="ECO:0000256" key="2">
    <source>
        <dbReference type="ARBA" id="ARBA00012438"/>
    </source>
</evidence>
<evidence type="ECO:0000256" key="3">
    <source>
        <dbReference type="ARBA" id="ARBA00022553"/>
    </source>
</evidence>
<evidence type="ECO:0000259" key="10">
    <source>
        <dbReference type="Pfam" id="PF02518"/>
    </source>
</evidence>
<evidence type="ECO:0000313" key="14">
    <source>
        <dbReference type="Proteomes" id="UP001595850"/>
    </source>
</evidence>
<keyword evidence="8" id="KW-0902">Two-component regulatory system</keyword>
<dbReference type="InterPro" id="IPR003594">
    <property type="entry name" value="HATPase_dom"/>
</dbReference>
<proteinExistence type="predicted"/>
<evidence type="ECO:0000256" key="1">
    <source>
        <dbReference type="ARBA" id="ARBA00000085"/>
    </source>
</evidence>
<protein>
    <recommendedName>
        <fullName evidence="2">histidine kinase</fullName>
        <ecNumber evidence="2">2.7.13.3</ecNumber>
    </recommendedName>
</protein>
<evidence type="ECO:0000256" key="7">
    <source>
        <dbReference type="ARBA" id="ARBA00022840"/>
    </source>
</evidence>
<organism evidence="13 14">
    <name type="scientific">Planomonospora corallina</name>
    <dbReference type="NCBI Taxonomy" id="1806052"/>
    <lineage>
        <taxon>Bacteria</taxon>
        <taxon>Bacillati</taxon>
        <taxon>Actinomycetota</taxon>
        <taxon>Actinomycetes</taxon>
        <taxon>Streptosporangiales</taxon>
        <taxon>Streptosporangiaceae</taxon>
        <taxon>Planomonospora</taxon>
    </lineage>
</organism>
<sequence length="421" mass="44131">MRVTAWAGLIGRIDPLLADAASAAGLTVITVLWSAMDHSGPWRRPDAVAVLLICLANLPVALRRRAPVAVLVLCSAAAACHHLLGYQPTVNNVAVLLAVYTVAVHRSPRTALAAAAVGTAAWWTASAMAAGGLVVLNGVQSVALVAVATAFGSGVRRLAERNRRLAELTERLRQEQEDRARRAVTEERVRIAGELHDIVAHHMSVISVQAGLARYVFASDPGTARTALATVADTSHEALEEMRRLLAVLRLDRGRGGADGDGDGVYDPTPGLSQLGPLVERVRTAGVPVDVKVTGSVRPLSPGMELCVYRVVQEGLTNVIKHAFPARAGVRLDYGDQALRVTVTDDGSPPAGPRGPLEPVPPGRRGTSGGHGLIGMRERVRLYRGTVISGPRPQGGFEVAVVLPLPSAGGGEPASAERGSQ</sequence>
<keyword evidence="4" id="KW-0808">Transferase</keyword>
<keyword evidence="5" id="KW-0547">Nucleotide-binding</keyword>
<dbReference type="InterPro" id="IPR036890">
    <property type="entry name" value="HATPase_C_sf"/>
</dbReference>
<feature type="domain" description="Histidine kinase/HSP90-like ATPase" evidence="10">
    <location>
        <begin position="308"/>
        <end position="406"/>
    </location>
</feature>
<evidence type="ECO:0000256" key="8">
    <source>
        <dbReference type="ARBA" id="ARBA00023012"/>
    </source>
</evidence>
<evidence type="ECO:0000259" key="11">
    <source>
        <dbReference type="Pfam" id="PF07730"/>
    </source>
</evidence>
<keyword evidence="3" id="KW-0597">Phosphoprotein</keyword>
<dbReference type="CDD" id="cd16917">
    <property type="entry name" value="HATPase_UhpB-NarQ-NarX-like"/>
    <property type="match status" value="1"/>
</dbReference>
<dbReference type="InterPro" id="IPR055558">
    <property type="entry name" value="DUF7134"/>
</dbReference>
<feature type="domain" description="DUF7134" evidence="12">
    <location>
        <begin position="12"/>
        <end position="154"/>
    </location>
</feature>
<evidence type="ECO:0000256" key="6">
    <source>
        <dbReference type="ARBA" id="ARBA00022777"/>
    </source>
</evidence>
<evidence type="ECO:0000313" key="13">
    <source>
        <dbReference type="EMBL" id="MFC4056907.1"/>
    </source>
</evidence>
<dbReference type="PANTHER" id="PTHR24421">
    <property type="entry name" value="NITRATE/NITRITE SENSOR PROTEIN NARX-RELATED"/>
    <property type="match status" value="1"/>
</dbReference>